<protein>
    <submittedName>
        <fullName evidence="2">Predicted protein</fullName>
    </submittedName>
</protein>
<keyword evidence="3" id="KW-1185">Reference proteome</keyword>
<dbReference type="GeneID" id="6074526"/>
<dbReference type="RefSeq" id="XP_001879012.1">
    <property type="nucleotide sequence ID" value="XM_001878977.1"/>
</dbReference>
<dbReference type="EMBL" id="DS547097">
    <property type="protein sequence ID" value="EDR10562.1"/>
    <property type="molecule type" value="Genomic_DNA"/>
</dbReference>
<feature type="compositionally biased region" description="Low complexity" evidence="1">
    <location>
        <begin position="196"/>
        <end position="212"/>
    </location>
</feature>
<dbReference type="AlphaFoldDB" id="B0D4H0"/>
<organism evidence="3">
    <name type="scientific">Laccaria bicolor (strain S238N-H82 / ATCC MYA-4686)</name>
    <name type="common">Bicoloured deceiver</name>
    <name type="synonym">Laccaria laccata var. bicolor</name>
    <dbReference type="NCBI Taxonomy" id="486041"/>
    <lineage>
        <taxon>Eukaryota</taxon>
        <taxon>Fungi</taxon>
        <taxon>Dikarya</taxon>
        <taxon>Basidiomycota</taxon>
        <taxon>Agaricomycotina</taxon>
        <taxon>Agaricomycetes</taxon>
        <taxon>Agaricomycetidae</taxon>
        <taxon>Agaricales</taxon>
        <taxon>Agaricineae</taxon>
        <taxon>Hydnangiaceae</taxon>
        <taxon>Laccaria</taxon>
    </lineage>
</organism>
<evidence type="ECO:0000313" key="3">
    <source>
        <dbReference type="Proteomes" id="UP000001194"/>
    </source>
</evidence>
<evidence type="ECO:0000313" key="2">
    <source>
        <dbReference type="EMBL" id="EDR10562.1"/>
    </source>
</evidence>
<name>B0D4H0_LACBS</name>
<evidence type="ECO:0000256" key="1">
    <source>
        <dbReference type="SAM" id="MobiDB-lite"/>
    </source>
</evidence>
<dbReference type="HOGENOM" id="CLU_076402_0_0_1"/>
<accession>B0D4H0</accession>
<proteinExistence type="predicted"/>
<dbReference type="InParanoid" id="B0D4H0"/>
<feature type="compositionally biased region" description="Low complexity" evidence="1">
    <location>
        <begin position="177"/>
        <end position="187"/>
    </location>
</feature>
<feature type="region of interest" description="Disordered" evidence="1">
    <location>
        <begin position="162"/>
        <end position="212"/>
    </location>
</feature>
<sequence>MSCYNLCIRLSAVTSTSPVTDISGAPVNPSQIANVSPSSLFSASLGHTVAEAPCLKMEPSDVCVVGSGKTNLEFGNDVNADNPFIDKEMYSTIPDRDTIIKNPDEDLIKSTDEISVNNDEKRKKLKKHTKKSKKINPKSYLGAAFKEAKEFKIQNHEGCKTHISWDSSSEDLDSESSDSSYSSESSDNLSMDPLSDSDTSISDSDSSDSNVESSLDFDMSIWFFAPKMRNYGLQPVKD</sequence>
<dbReference type="KEGG" id="lbc:LACBIDRAFT_325303"/>
<dbReference type="OrthoDB" id="3100012at2759"/>
<reference evidence="2 3" key="1">
    <citation type="journal article" date="2008" name="Nature">
        <title>The genome of Laccaria bicolor provides insights into mycorrhizal symbiosis.</title>
        <authorList>
            <person name="Martin F."/>
            <person name="Aerts A."/>
            <person name="Ahren D."/>
            <person name="Brun A."/>
            <person name="Danchin E.G.J."/>
            <person name="Duchaussoy F."/>
            <person name="Gibon J."/>
            <person name="Kohler A."/>
            <person name="Lindquist E."/>
            <person name="Pereda V."/>
            <person name="Salamov A."/>
            <person name="Shapiro H.J."/>
            <person name="Wuyts J."/>
            <person name="Blaudez D."/>
            <person name="Buee M."/>
            <person name="Brokstein P."/>
            <person name="Canbaeck B."/>
            <person name="Cohen D."/>
            <person name="Courty P.E."/>
            <person name="Coutinho P.M."/>
            <person name="Delaruelle C."/>
            <person name="Detter J.C."/>
            <person name="Deveau A."/>
            <person name="DiFazio S."/>
            <person name="Duplessis S."/>
            <person name="Fraissinet-Tachet L."/>
            <person name="Lucic E."/>
            <person name="Frey-Klett P."/>
            <person name="Fourrey C."/>
            <person name="Feussner I."/>
            <person name="Gay G."/>
            <person name="Grimwood J."/>
            <person name="Hoegger P.J."/>
            <person name="Jain P."/>
            <person name="Kilaru S."/>
            <person name="Labbe J."/>
            <person name="Lin Y.C."/>
            <person name="Legue V."/>
            <person name="Le Tacon F."/>
            <person name="Marmeisse R."/>
            <person name="Melayah D."/>
            <person name="Montanini B."/>
            <person name="Muratet M."/>
            <person name="Nehls U."/>
            <person name="Niculita-Hirzel H."/>
            <person name="Oudot-Le Secq M.P."/>
            <person name="Peter M."/>
            <person name="Quesneville H."/>
            <person name="Rajashekar B."/>
            <person name="Reich M."/>
            <person name="Rouhier N."/>
            <person name="Schmutz J."/>
            <person name="Yin T."/>
            <person name="Chalot M."/>
            <person name="Henrissat B."/>
            <person name="Kuees U."/>
            <person name="Lucas S."/>
            <person name="Van de Peer Y."/>
            <person name="Podila G.K."/>
            <person name="Polle A."/>
            <person name="Pukkila P.J."/>
            <person name="Richardson P.M."/>
            <person name="Rouze P."/>
            <person name="Sanders I.R."/>
            <person name="Stajich J.E."/>
            <person name="Tunlid A."/>
            <person name="Tuskan G."/>
            <person name="Grigoriev I.V."/>
        </authorList>
    </citation>
    <scope>NUCLEOTIDE SEQUENCE [LARGE SCALE GENOMIC DNA]</scope>
    <source>
        <strain evidence="3">S238N-H82 / ATCC MYA-4686</strain>
    </source>
</reference>
<gene>
    <name evidence="2" type="ORF">LACBIDRAFT_325303</name>
</gene>
<dbReference type="Proteomes" id="UP000001194">
    <property type="component" value="Unassembled WGS sequence"/>
</dbReference>